<protein>
    <recommendedName>
        <fullName evidence="4">Lysine-specific metallo-endopeptidase domain-containing protein</fullName>
    </recommendedName>
</protein>
<evidence type="ECO:0000313" key="2">
    <source>
        <dbReference type="EMBL" id="KAF2281484.1"/>
    </source>
</evidence>
<dbReference type="GeneID" id="54548291"/>
<keyword evidence="3" id="KW-1185">Reference proteome</keyword>
<evidence type="ECO:0008006" key="4">
    <source>
        <dbReference type="Google" id="ProtNLM"/>
    </source>
</evidence>
<dbReference type="Proteomes" id="UP000800097">
    <property type="component" value="Unassembled WGS sequence"/>
</dbReference>
<dbReference type="RefSeq" id="XP_033659021.1">
    <property type="nucleotide sequence ID" value="XM_033795116.1"/>
</dbReference>
<name>A0A6A6JZ25_WESOR</name>
<reference evidence="2" key="1">
    <citation type="journal article" date="2020" name="Stud. Mycol.">
        <title>101 Dothideomycetes genomes: a test case for predicting lifestyles and emergence of pathogens.</title>
        <authorList>
            <person name="Haridas S."/>
            <person name="Albert R."/>
            <person name="Binder M."/>
            <person name="Bloem J."/>
            <person name="Labutti K."/>
            <person name="Salamov A."/>
            <person name="Andreopoulos B."/>
            <person name="Baker S."/>
            <person name="Barry K."/>
            <person name="Bills G."/>
            <person name="Bluhm B."/>
            <person name="Cannon C."/>
            <person name="Castanera R."/>
            <person name="Culley D."/>
            <person name="Daum C."/>
            <person name="Ezra D."/>
            <person name="Gonzalez J."/>
            <person name="Henrissat B."/>
            <person name="Kuo A."/>
            <person name="Liang C."/>
            <person name="Lipzen A."/>
            <person name="Lutzoni F."/>
            <person name="Magnuson J."/>
            <person name="Mondo S."/>
            <person name="Nolan M."/>
            <person name="Ohm R."/>
            <person name="Pangilinan J."/>
            <person name="Park H.-J."/>
            <person name="Ramirez L."/>
            <person name="Alfaro M."/>
            <person name="Sun H."/>
            <person name="Tritt A."/>
            <person name="Yoshinaga Y."/>
            <person name="Zwiers L.-H."/>
            <person name="Turgeon B."/>
            <person name="Goodwin S."/>
            <person name="Spatafora J."/>
            <person name="Crous P."/>
            <person name="Grigoriev I."/>
        </authorList>
    </citation>
    <scope>NUCLEOTIDE SEQUENCE</scope>
    <source>
        <strain evidence="2">CBS 379.55</strain>
    </source>
</reference>
<keyword evidence="1" id="KW-0732">Signal</keyword>
<proteinExistence type="predicted"/>
<dbReference type="EMBL" id="ML986484">
    <property type="protein sequence ID" value="KAF2281484.1"/>
    <property type="molecule type" value="Genomic_DNA"/>
</dbReference>
<dbReference type="Gene3D" id="3.40.390.10">
    <property type="entry name" value="Collagenase (Catalytic Domain)"/>
    <property type="match status" value="1"/>
</dbReference>
<sequence>MLSISKTAYLFCILFTTVYSVVLPSGCNQGNEPQDIDNAIQDAVELARAALAALTSGKVNGNENVFKGAYNPLFAPEDRLEDHVVLHRSNRYWVDKDYASKPNAKPMPIPIGVGDPAKGLKPGAFGSYATLGYKFNDEYDTEGHGHIYIAENRRRPPTNTFRDVRRYPDIVRDGLDPRFTALENIKPLAQTMLHELIHVAGGLTDPDPNRKNKRDFKINDGPSNDKTYGWMKCNKRRKTRKPNIHIADCITFLAQAIYLQIGGKDTYWTTGEVDINTLRPKHIPRQTS</sequence>
<feature type="signal peptide" evidence="1">
    <location>
        <begin position="1"/>
        <end position="20"/>
    </location>
</feature>
<accession>A0A6A6JZ25</accession>
<evidence type="ECO:0000256" key="1">
    <source>
        <dbReference type="SAM" id="SignalP"/>
    </source>
</evidence>
<dbReference type="OrthoDB" id="4727969at2759"/>
<organism evidence="2 3">
    <name type="scientific">Westerdykella ornata</name>
    <dbReference type="NCBI Taxonomy" id="318751"/>
    <lineage>
        <taxon>Eukaryota</taxon>
        <taxon>Fungi</taxon>
        <taxon>Dikarya</taxon>
        <taxon>Ascomycota</taxon>
        <taxon>Pezizomycotina</taxon>
        <taxon>Dothideomycetes</taxon>
        <taxon>Pleosporomycetidae</taxon>
        <taxon>Pleosporales</taxon>
        <taxon>Sporormiaceae</taxon>
        <taxon>Westerdykella</taxon>
    </lineage>
</organism>
<evidence type="ECO:0000313" key="3">
    <source>
        <dbReference type="Proteomes" id="UP000800097"/>
    </source>
</evidence>
<gene>
    <name evidence="2" type="ORF">EI97DRAFT_368108</name>
</gene>
<dbReference type="InterPro" id="IPR024079">
    <property type="entry name" value="MetalloPept_cat_dom_sf"/>
</dbReference>
<feature type="chain" id="PRO_5025506428" description="Lysine-specific metallo-endopeptidase domain-containing protein" evidence="1">
    <location>
        <begin position="21"/>
        <end position="288"/>
    </location>
</feature>
<dbReference type="AlphaFoldDB" id="A0A6A6JZ25"/>
<dbReference type="GO" id="GO:0008237">
    <property type="term" value="F:metallopeptidase activity"/>
    <property type="evidence" value="ECO:0007669"/>
    <property type="project" value="InterPro"/>
</dbReference>